<accession>A0A3M7SXG0</accession>
<feature type="coiled-coil region" evidence="1">
    <location>
        <begin position="159"/>
        <end position="200"/>
    </location>
</feature>
<proteinExistence type="predicted"/>
<keyword evidence="1" id="KW-0175">Coiled coil</keyword>
<feature type="coiled-coil region" evidence="1">
    <location>
        <begin position="51"/>
        <end position="116"/>
    </location>
</feature>
<dbReference type="AlphaFoldDB" id="A0A3M7SXG0"/>
<dbReference type="Proteomes" id="UP000276133">
    <property type="component" value="Unassembled WGS sequence"/>
</dbReference>
<evidence type="ECO:0000256" key="1">
    <source>
        <dbReference type="SAM" id="Coils"/>
    </source>
</evidence>
<keyword evidence="3" id="KW-1185">Reference proteome</keyword>
<dbReference type="EMBL" id="REGN01000650">
    <property type="protein sequence ID" value="RNA40375.1"/>
    <property type="molecule type" value="Genomic_DNA"/>
</dbReference>
<reference evidence="2 3" key="1">
    <citation type="journal article" date="2018" name="Sci. Rep.">
        <title>Genomic signatures of local adaptation to the degree of environmental predictability in rotifers.</title>
        <authorList>
            <person name="Franch-Gras L."/>
            <person name="Hahn C."/>
            <person name="Garcia-Roger E.M."/>
            <person name="Carmona M.J."/>
            <person name="Serra M."/>
            <person name="Gomez A."/>
        </authorList>
    </citation>
    <scope>NUCLEOTIDE SEQUENCE [LARGE SCALE GENOMIC DNA]</scope>
    <source>
        <strain evidence="2">HYR1</strain>
    </source>
</reference>
<evidence type="ECO:0000313" key="2">
    <source>
        <dbReference type="EMBL" id="RNA40375.1"/>
    </source>
</evidence>
<comment type="caution">
    <text evidence="2">The sequence shown here is derived from an EMBL/GenBank/DDBJ whole genome shotgun (WGS) entry which is preliminary data.</text>
</comment>
<organism evidence="2 3">
    <name type="scientific">Brachionus plicatilis</name>
    <name type="common">Marine rotifer</name>
    <name type="synonym">Brachionus muelleri</name>
    <dbReference type="NCBI Taxonomy" id="10195"/>
    <lineage>
        <taxon>Eukaryota</taxon>
        <taxon>Metazoa</taxon>
        <taxon>Spiralia</taxon>
        <taxon>Gnathifera</taxon>
        <taxon>Rotifera</taxon>
        <taxon>Eurotatoria</taxon>
        <taxon>Monogononta</taxon>
        <taxon>Pseudotrocha</taxon>
        <taxon>Ploima</taxon>
        <taxon>Brachionidae</taxon>
        <taxon>Brachionus</taxon>
    </lineage>
</organism>
<protein>
    <submittedName>
        <fullName evidence="2">Forkhead-associated domain-containing 1-like</fullName>
    </submittedName>
</protein>
<name>A0A3M7SXG0_BRAPC</name>
<evidence type="ECO:0000313" key="3">
    <source>
        <dbReference type="Proteomes" id="UP000276133"/>
    </source>
</evidence>
<sequence>MCYAFRHVVVVVIERQLVRNCGVRHNFFTNRTAGNWNTLDATTKSEIIERLERKDSILKDYELDLAKLRQIEFLLKKKSEQLDEIQMYSRNKEDEIEFLKESLKNTKSDLEREKLLNSAIKQKKPVDSVQHLAERVRRESTDRLHHHCVPNDHKLGPIKKAAAERIKRKEYELKTLKDELKVKNEELNNLNNRLTIVEKGANYN</sequence>
<gene>
    <name evidence="2" type="ORF">BpHYR1_022029</name>
</gene>